<evidence type="ECO:0000313" key="2">
    <source>
        <dbReference type="EMBL" id="KOO35904.1"/>
    </source>
</evidence>
<evidence type="ECO:0000313" key="3">
    <source>
        <dbReference type="Proteomes" id="UP000037460"/>
    </source>
</evidence>
<evidence type="ECO:0000256" key="1">
    <source>
        <dbReference type="SAM" id="MobiDB-lite"/>
    </source>
</evidence>
<proteinExistence type="predicted"/>
<dbReference type="AlphaFoldDB" id="A0A0M0KAS9"/>
<feature type="region of interest" description="Disordered" evidence="1">
    <location>
        <begin position="194"/>
        <end position="223"/>
    </location>
</feature>
<feature type="region of interest" description="Disordered" evidence="1">
    <location>
        <begin position="1"/>
        <end position="27"/>
    </location>
</feature>
<name>A0A0M0KAS9_9EUKA</name>
<gene>
    <name evidence="2" type="ORF">Ctob_016107</name>
</gene>
<accession>A0A0M0KAS9</accession>
<dbReference type="EMBL" id="JWZX01000710">
    <property type="protein sequence ID" value="KOO35904.1"/>
    <property type="molecule type" value="Genomic_DNA"/>
</dbReference>
<sequence>MSSDARVGLAEARRPPRPSLGGAERLVGSPPMVAQARRKVPVVQLFLNLEGLPRCRMRVAVLGDGNMELAGTRPSERLDPMFEEHLELFGNAAGKDSSQLLTFVVQHVGPGERWREATIRTIATAHIASDELRRAGHNNPHEGAAVPLPLRLVEDAWPEGAPPHASLSYGDQRQPARPTLHCYVHAGYHYQSSRRHSFGASPRRSISGGVDEAPEHSPRASMAMPSRRPILELAYACTPGGGSTRALVLHLAELRVGYAIEPLSFSEDDEGEGIGDGEPAQGAVAGAVAASSSGPRVRSVQPFPVGLERAARDSVVLRWRLLALTAGYVPLPALTLHKLPNAAEPGVGVGQGIELPMPAYLMGSTVLVAAKDAVVEVV</sequence>
<feature type="compositionally biased region" description="Low complexity" evidence="1">
    <location>
        <begin position="277"/>
        <end position="288"/>
    </location>
</feature>
<protein>
    <submittedName>
        <fullName evidence="2">Uncharacterized protein</fullName>
    </submittedName>
</protein>
<feature type="region of interest" description="Disordered" evidence="1">
    <location>
        <begin position="269"/>
        <end position="288"/>
    </location>
</feature>
<keyword evidence="3" id="KW-1185">Reference proteome</keyword>
<dbReference type="Proteomes" id="UP000037460">
    <property type="component" value="Unassembled WGS sequence"/>
</dbReference>
<organism evidence="2 3">
    <name type="scientific">Chrysochromulina tobinii</name>
    <dbReference type="NCBI Taxonomy" id="1460289"/>
    <lineage>
        <taxon>Eukaryota</taxon>
        <taxon>Haptista</taxon>
        <taxon>Haptophyta</taxon>
        <taxon>Prymnesiophyceae</taxon>
        <taxon>Prymnesiales</taxon>
        <taxon>Chrysochromulinaceae</taxon>
        <taxon>Chrysochromulina</taxon>
    </lineage>
</organism>
<reference evidence="3" key="1">
    <citation type="journal article" date="2015" name="PLoS Genet.">
        <title>Genome Sequence and Transcriptome Analyses of Chrysochromulina tobin: Metabolic Tools for Enhanced Algal Fitness in the Prominent Order Prymnesiales (Haptophyceae).</title>
        <authorList>
            <person name="Hovde B.T."/>
            <person name="Deodato C.R."/>
            <person name="Hunsperger H.M."/>
            <person name="Ryken S.A."/>
            <person name="Yost W."/>
            <person name="Jha R.K."/>
            <person name="Patterson J."/>
            <person name="Monnat R.J. Jr."/>
            <person name="Barlow S.B."/>
            <person name="Starkenburg S.R."/>
            <person name="Cattolico R.A."/>
        </authorList>
    </citation>
    <scope>NUCLEOTIDE SEQUENCE</scope>
    <source>
        <strain evidence="3">CCMP291</strain>
    </source>
</reference>
<comment type="caution">
    <text evidence="2">The sequence shown here is derived from an EMBL/GenBank/DDBJ whole genome shotgun (WGS) entry which is preliminary data.</text>
</comment>